<accession>A0A8J2LSC9</accession>
<dbReference type="AlphaFoldDB" id="A0A8J2LSC9"/>
<sequence>MFTLVNLIINGSKIDPEPGKRDGNQKSKDEEKFVSSSLISEHLPDEMLQFVTVGENDSICKLTKKRPE</sequence>
<protein>
    <submittedName>
        <fullName evidence="2">Uncharacterized protein</fullName>
    </submittedName>
</protein>
<evidence type="ECO:0000313" key="3">
    <source>
        <dbReference type="Proteomes" id="UP000708208"/>
    </source>
</evidence>
<feature type="compositionally biased region" description="Basic and acidic residues" evidence="1">
    <location>
        <begin position="14"/>
        <end position="32"/>
    </location>
</feature>
<keyword evidence="3" id="KW-1185">Reference proteome</keyword>
<comment type="caution">
    <text evidence="2">The sequence shown here is derived from an EMBL/GenBank/DDBJ whole genome shotgun (WGS) entry which is preliminary data.</text>
</comment>
<proteinExistence type="predicted"/>
<feature type="region of interest" description="Disordered" evidence="1">
    <location>
        <begin position="13"/>
        <end position="32"/>
    </location>
</feature>
<gene>
    <name evidence="2" type="ORF">AFUS01_LOCUS37366</name>
</gene>
<evidence type="ECO:0000256" key="1">
    <source>
        <dbReference type="SAM" id="MobiDB-lite"/>
    </source>
</evidence>
<dbReference type="Proteomes" id="UP000708208">
    <property type="component" value="Unassembled WGS sequence"/>
</dbReference>
<dbReference type="EMBL" id="CAJVCH010543270">
    <property type="protein sequence ID" value="CAG7827375.1"/>
    <property type="molecule type" value="Genomic_DNA"/>
</dbReference>
<organism evidence="2 3">
    <name type="scientific">Allacma fusca</name>
    <dbReference type="NCBI Taxonomy" id="39272"/>
    <lineage>
        <taxon>Eukaryota</taxon>
        <taxon>Metazoa</taxon>
        <taxon>Ecdysozoa</taxon>
        <taxon>Arthropoda</taxon>
        <taxon>Hexapoda</taxon>
        <taxon>Collembola</taxon>
        <taxon>Symphypleona</taxon>
        <taxon>Sminthuridae</taxon>
        <taxon>Allacma</taxon>
    </lineage>
</organism>
<evidence type="ECO:0000313" key="2">
    <source>
        <dbReference type="EMBL" id="CAG7827375.1"/>
    </source>
</evidence>
<name>A0A8J2LSC9_9HEXA</name>
<reference evidence="2" key="1">
    <citation type="submission" date="2021-06" db="EMBL/GenBank/DDBJ databases">
        <authorList>
            <person name="Hodson N. C."/>
            <person name="Mongue J. A."/>
            <person name="Jaron S. K."/>
        </authorList>
    </citation>
    <scope>NUCLEOTIDE SEQUENCE</scope>
</reference>